<dbReference type="RefSeq" id="WP_048454082.1">
    <property type="nucleotide sequence ID" value="NZ_LABZ01000250.1"/>
</dbReference>
<evidence type="ECO:0000313" key="2">
    <source>
        <dbReference type="Proteomes" id="UP000036449"/>
    </source>
</evidence>
<name>A0A0J6SC09_9HYPH</name>
<dbReference type="InterPro" id="IPR035897">
    <property type="entry name" value="Toll_tir_struct_dom_sf"/>
</dbReference>
<sequence length="483" mass="52432">MAKLEGEAVEIAESLSLEIAGQRRVIAAASKCIADWRSEPEPRFPLRLLFAGPTSVGKELLAVSIAKTMFSSRIVKHSCVGYDGPLRLNRDLRTAGPEPLVLFLKLFDYAEHNLEAVEFLLATGGILLGNGYSRAFPGSLVILSASHAFSETLAEAERAAPGGWSRALAAKFPNVAAALDAAIQFEALSLDDRAEIVRREADGLAKRIDVAIAVSDAAALVLAAQDNARNLDSELRLQVGRLFRDQKLVGALRTTGKTLLLDYAYGCFSWLAAEGGDTESKRVSMPISELGPPLLSATSRPRDFPALSWQTEWKFDAFISYKISKHLPTARALRDDLARLGYTVWLDEDQIGGPDDPWRKKTREQLIKHLMNGVGCSRCTIVFETVLEAVLLPPGCSPSEPRLAESVMRTGEGVLVAWNWQKLEIDSSSRTIVIHEGSRGLTVSDGTQDITASLFMGSNIAAIGLTAAICKAIDRFRNGSRAL</sequence>
<gene>
    <name evidence="1" type="ORF">VQ03_27460</name>
</gene>
<dbReference type="InterPro" id="IPR027417">
    <property type="entry name" value="P-loop_NTPase"/>
</dbReference>
<protein>
    <submittedName>
        <fullName evidence="1">Uncharacterized protein</fullName>
    </submittedName>
</protein>
<proteinExistence type="predicted"/>
<dbReference type="Proteomes" id="UP000036449">
    <property type="component" value="Unassembled WGS sequence"/>
</dbReference>
<dbReference type="Gene3D" id="3.40.50.10140">
    <property type="entry name" value="Toll/interleukin-1 receptor homology (TIR) domain"/>
    <property type="match status" value="1"/>
</dbReference>
<keyword evidence="2" id="KW-1185">Reference proteome</keyword>
<reference evidence="1 2" key="1">
    <citation type="submission" date="2015-03" db="EMBL/GenBank/DDBJ databases">
        <title>Genome sequencing of Methylobacterium tarhaniae DSM 25844.</title>
        <authorList>
            <person name="Chaudhry V."/>
            <person name="Patil P.B."/>
        </authorList>
    </citation>
    <scope>NUCLEOTIDE SEQUENCE [LARGE SCALE GENOMIC DNA]</scope>
    <source>
        <strain evidence="1 2">DSM 25844</strain>
    </source>
</reference>
<dbReference type="EMBL" id="LABZ01000250">
    <property type="protein sequence ID" value="KMO31262.1"/>
    <property type="molecule type" value="Genomic_DNA"/>
</dbReference>
<dbReference type="PATRIC" id="fig|1187852.3.peg.3676"/>
<dbReference type="SUPFAM" id="SSF52540">
    <property type="entry name" value="P-loop containing nucleoside triphosphate hydrolases"/>
    <property type="match status" value="1"/>
</dbReference>
<comment type="caution">
    <text evidence="1">The sequence shown here is derived from an EMBL/GenBank/DDBJ whole genome shotgun (WGS) entry which is preliminary data.</text>
</comment>
<organism evidence="1 2">
    <name type="scientific">Methylobacterium tarhaniae</name>
    <dbReference type="NCBI Taxonomy" id="1187852"/>
    <lineage>
        <taxon>Bacteria</taxon>
        <taxon>Pseudomonadati</taxon>
        <taxon>Pseudomonadota</taxon>
        <taxon>Alphaproteobacteria</taxon>
        <taxon>Hyphomicrobiales</taxon>
        <taxon>Methylobacteriaceae</taxon>
        <taxon>Methylobacterium</taxon>
    </lineage>
</organism>
<dbReference type="Gene3D" id="3.40.50.300">
    <property type="entry name" value="P-loop containing nucleotide triphosphate hydrolases"/>
    <property type="match status" value="1"/>
</dbReference>
<accession>A0A0J6SC09</accession>
<evidence type="ECO:0000313" key="1">
    <source>
        <dbReference type="EMBL" id="KMO31262.1"/>
    </source>
</evidence>
<dbReference type="AlphaFoldDB" id="A0A0J6SC09"/>
<dbReference type="SUPFAM" id="SSF52200">
    <property type="entry name" value="Toll/Interleukin receptor TIR domain"/>
    <property type="match status" value="1"/>
</dbReference>
<dbReference type="OrthoDB" id="122332at2"/>